<dbReference type="PANTHER" id="PTHR13223">
    <property type="entry name" value="ACIDIC FIBROBLAST GROWTH FACTOR INTRACELLULAR BINDING PROTEIN"/>
    <property type="match status" value="1"/>
</dbReference>
<dbReference type="GO" id="GO:0005634">
    <property type="term" value="C:nucleus"/>
    <property type="evidence" value="ECO:0007669"/>
    <property type="project" value="TreeGrafter"/>
</dbReference>
<evidence type="ECO:0000313" key="2">
    <source>
        <dbReference type="Proteomes" id="UP000078512"/>
    </source>
</evidence>
<dbReference type="STRING" id="1314771.A0A197JN98"/>
<proteinExistence type="predicted"/>
<dbReference type="OrthoDB" id="16955at2759"/>
<reference evidence="1 2" key="1">
    <citation type="submission" date="2016-05" db="EMBL/GenBank/DDBJ databases">
        <title>Genome sequencing reveals origins of a unique bacterial endosymbiosis in the earliest lineages of terrestrial Fungi.</title>
        <authorList>
            <consortium name="DOE Joint Genome Institute"/>
            <person name="Uehling J."/>
            <person name="Gryganskyi A."/>
            <person name="Hameed K."/>
            <person name="Tschaplinski T."/>
            <person name="Misztal P."/>
            <person name="Wu S."/>
            <person name="Desiro A."/>
            <person name="Vande Pol N."/>
            <person name="Du Z.-Y."/>
            <person name="Zienkiewicz A."/>
            <person name="Zienkiewicz K."/>
            <person name="Morin E."/>
            <person name="Tisserant E."/>
            <person name="Splivallo R."/>
            <person name="Hainaut M."/>
            <person name="Henrissat B."/>
            <person name="Ohm R."/>
            <person name="Kuo A."/>
            <person name="Yan J."/>
            <person name="Lipzen A."/>
            <person name="Nolan M."/>
            <person name="Labutti K."/>
            <person name="Barry K."/>
            <person name="Goldstein A."/>
            <person name="Labbe J."/>
            <person name="Schadt C."/>
            <person name="Tuskan G."/>
            <person name="Grigoriev I."/>
            <person name="Martin F."/>
            <person name="Vilgalys R."/>
            <person name="Bonito G."/>
        </authorList>
    </citation>
    <scope>NUCLEOTIDE SEQUENCE [LARGE SCALE GENOMIC DNA]</scope>
    <source>
        <strain evidence="1 2">AG-77</strain>
    </source>
</reference>
<dbReference type="PANTHER" id="PTHR13223:SF2">
    <property type="entry name" value="ACIDIC FIBROBLAST GROWTH FACTOR INTRACELLULAR-BINDING PROTEIN"/>
    <property type="match status" value="1"/>
</dbReference>
<gene>
    <name evidence="1" type="ORF">K457DRAFT_35095</name>
</gene>
<dbReference type="InterPro" id="IPR008614">
    <property type="entry name" value="FIBP"/>
</dbReference>
<dbReference type="Pfam" id="PF05427">
    <property type="entry name" value="FIBP"/>
    <property type="match status" value="1"/>
</dbReference>
<keyword evidence="2" id="KW-1185">Reference proteome</keyword>
<evidence type="ECO:0000313" key="1">
    <source>
        <dbReference type="EMBL" id="OAQ25834.1"/>
    </source>
</evidence>
<accession>A0A197JN98</accession>
<protein>
    <submittedName>
        <fullName evidence="1">Acidic fibroblast growth factor binding protein</fullName>
    </submittedName>
</protein>
<organism evidence="1 2">
    <name type="scientific">Linnemannia elongata AG-77</name>
    <dbReference type="NCBI Taxonomy" id="1314771"/>
    <lineage>
        <taxon>Eukaryota</taxon>
        <taxon>Fungi</taxon>
        <taxon>Fungi incertae sedis</taxon>
        <taxon>Mucoromycota</taxon>
        <taxon>Mortierellomycotina</taxon>
        <taxon>Mortierellomycetes</taxon>
        <taxon>Mortierellales</taxon>
        <taxon>Mortierellaceae</taxon>
        <taxon>Linnemannia</taxon>
    </lineage>
</organism>
<sequence length="371" mass="43571">MSEWMVTTSSAVVLDESILQLWLLGHNVDQATILRMPAIQPPVPSRVLKSYITSQYRTYEMMHHYLHHPRHFAGQFMFPLSQSAKQHLIERYYSFDEAVIREILGKKLSSRTRKDLDEVHEKTGVKLTSCRRQFDNLKRVMKKVEDAEGRTLIQDIEHQFLLPHHLARQYAHILFIADNKLDTFRKRLSCYQFTDFEYCGAVFMQYWTASTMDTLPEFDPHLAQDVRDLKSLILNDRAVLDEFRNRVSNNLAQSAHPPVLERIQSNFKVVLRNMLTVGCMINQQKEVRNIFVEITDKLVDAFLQVGWSPVDMELFYNSLMAEFHNTTSLTSRYRERYGTSWIRLVTGIKLASIRLYRQPTTQSLLTRSFTR</sequence>
<name>A0A197JN98_9FUNG</name>
<dbReference type="Proteomes" id="UP000078512">
    <property type="component" value="Unassembled WGS sequence"/>
</dbReference>
<dbReference type="AlphaFoldDB" id="A0A197JN98"/>
<dbReference type="EMBL" id="KV442074">
    <property type="protein sequence ID" value="OAQ25834.1"/>
    <property type="molecule type" value="Genomic_DNA"/>
</dbReference>